<evidence type="ECO:0000259" key="3">
    <source>
        <dbReference type="Pfam" id="PF17919"/>
    </source>
</evidence>
<dbReference type="InterPro" id="IPR043128">
    <property type="entry name" value="Rev_trsase/Diguanyl_cyclase"/>
</dbReference>
<evidence type="ECO:0000313" key="5">
    <source>
        <dbReference type="Proteomes" id="UP000179920"/>
    </source>
</evidence>
<dbReference type="OrthoDB" id="3018369at2759"/>
<accession>A0A1K0GZ48</accession>
<dbReference type="Gene3D" id="3.10.20.370">
    <property type="match status" value="1"/>
</dbReference>
<organism evidence="4 5">
    <name type="scientific">Ustilago bromivora</name>
    <dbReference type="NCBI Taxonomy" id="307758"/>
    <lineage>
        <taxon>Eukaryota</taxon>
        <taxon>Fungi</taxon>
        <taxon>Dikarya</taxon>
        <taxon>Basidiomycota</taxon>
        <taxon>Ustilaginomycotina</taxon>
        <taxon>Ustilaginomycetes</taxon>
        <taxon>Ustilaginales</taxon>
        <taxon>Ustilaginaceae</taxon>
        <taxon>Ustilago</taxon>
    </lineage>
</organism>
<dbReference type="Pfam" id="PF17919">
    <property type="entry name" value="RT_RNaseH_2"/>
    <property type="match status" value="1"/>
</dbReference>
<proteinExistence type="predicted"/>
<dbReference type="AlphaFoldDB" id="A0A1K0GZ48"/>
<dbReference type="InterPro" id="IPR043502">
    <property type="entry name" value="DNA/RNA_pol_sf"/>
</dbReference>
<gene>
    <name evidence="4" type="ORF">UBRO_20208</name>
</gene>
<feature type="region of interest" description="Disordered" evidence="1">
    <location>
        <begin position="188"/>
        <end position="210"/>
    </location>
</feature>
<keyword evidence="2" id="KW-0812">Transmembrane</keyword>
<dbReference type="PANTHER" id="PTHR34072">
    <property type="entry name" value="ENZYMATIC POLYPROTEIN-RELATED"/>
    <property type="match status" value="1"/>
</dbReference>
<evidence type="ECO:0000256" key="1">
    <source>
        <dbReference type="SAM" id="MobiDB-lite"/>
    </source>
</evidence>
<sequence>MPELIHDIQWFLGFVNFYQWFIAHFACIAKLLTSLVKLMEWFKKSGLPEEAQQVFHKLIKAFTTAGVLRHFDYHPPMRLETDVSDFTITGVLKQEHEGWWHPVASYLQKMLSVEKNYEIHDKELLAMVECLTQWRHMLAGLPSQLVILMDHEALKYFKSQCCIMGQPARSVVLLADFDFVLQYRPGDKAGEPNTPTRRVDMQPVSEEQEHNMWKLLPS</sequence>
<name>A0A1K0GZ48_9BASI</name>
<feature type="domain" description="Reverse transcriptase/retrotransposon-derived protein RNase H-like" evidence="3">
    <location>
        <begin position="49"/>
        <end position="141"/>
    </location>
</feature>
<keyword evidence="2" id="KW-1133">Transmembrane helix</keyword>
<evidence type="ECO:0000256" key="2">
    <source>
        <dbReference type="SAM" id="Phobius"/>
    </source>
</evidence>
<dbReference type="CDD" id="cd09274">
    <property type="entry name" value="RNase_HI_RT_Ty3"/>
    <property type="match status" value="1"/>
</dbReference>
<evidence type="ECO:0000313" key="4">
    <source>
        <dbReference type="EMBL" id="SAM61124.1"/>
    </source>
</evidence>
<dbReference type="SUPFAM" id="SSF56672">
    <property type="entry name" value="DNA/RNA polymerases"/>
    <property type="match status" value="1"/>
</dbReference>
<dbReference type="PANTHER" id="PTHR34072:SF52">
    <property type="entry name" value="RIBONUCLEASE H"/>
    <property type="match status" value="1"/>
</dbReference>
<feature type="transmembrane region" description="Helical" evidence="2">
    <location>
        <begin position="17"/>
        <end position="36"/>
    </location>
</feature>
<dbReference type="Gene3D" id="3.30.70.270">
    <property type="match status" value="1"/>
</dbReference>
<dbReference type="Proteomes" id="UP000179920">
    <property type="component" value="Chromosome I"/>
</dbReference>
<dbReference type="EMBL" id="LT558117">
    <property type="protein sequence ID" value="SAM61124.1"/>
    <property type="molecule type" value="Genomic_DNA"/>
</dbReference>
<reference evidence="5" key="1">
    <citation type="submission" date="2016-04" db="EMBL/GenBank/DDBJ databases">
        <authorList>
            <person name="Guldener U."/>
            <person name="Guldener U."/>
        </authorList>
    </citation>
    <scope>NUCLEOTIDE SEQUENCE [LARGE SCALE GENOMIC DNA]</scope>
    <source>
        <strain evidence="5">UB2112</strain>
    </source>
</reference>
<keyword evidence="2" id="KW-0472">Membrane</keyword>
<protein>
    <recommendedName>
        <fullName evidence="3">Reverse transcriptase/retrotransposon-derived protein RNase H-like domain-containing protein</fullName>
    </recommendedName>
</protein>
<dbReference type="InterPro" id="IPR041577">
    <property type="entry name" value="RT_RNaseH_2"/>
</dbReference>